<protein>
    <submittedName>
        <fullName evidence="2">Uncharacterized protein</fullName>
    </submittedName>
</protein>
<dbReference type="Proteomes" id="UP000494206">
    <property type="component" value="Unassembled WGS sequence"/>
</dbReference>
<organism evidence="2 3">
    <name type="scientific">Caenorhabditis bovis</name>
    <dbReference type="NCBI Taxonomy" id="2654633"/>
    <lineage>
        <taxon>Eukaryota</taxon>
        <taxon>Metazoa</taxon>
        <taxon>Ecdysozoa</taxon>
        <taxon>Nematoda</taxon>
        <taxon>Chromadorea</taxon>
        <taxon>Rhabditida</taxon>
        <taxon>Rhabditina</taxon>
        <taxon>Rhabditomorpha</taxon>
        <taxon>Rhabditoidea</taxon>
        <taxon>Rhabditidae</taxon>
        <taxon>Peloderinae</taxon>
        <taxon>Caenorhabditis</taxon>
    </lineage>
</organism>
<dbReference type="InterPro" id="IPR005334">
    <property type="entry name" value="Tctex-1-like"/>
</dbReference>
<dbReference type="EMBL" id="CADEPM010000002">
    <property type="protein sequence ID" value="CAB3399631.1"/>
    <property type="molecule type" value="Genomic_DNA"/>
</dbReference>
<dbReference type="GO" id="GO:0007018">
    <property type="term" value="P:microtubule-based movement"/>
    <property type="evidence" value="ECO:0007669"/>
    <property type="project" value="TreeGrafter"/>
</dbReference>
<dbReference type="CDD" id="cd21459">
    <property type="entry name" value="DLC-like_TCTEX1D2"/>
    <property type="match status" value="1"/>
</dbReference>
<comment type="similarity">
    <text evidence="1">Belongs to the dynein light chain Tctex-type family.</text>
</comment>
<dbReference type="GO" id="GO:0005737">
    <property type="term" value="C:cytoplasm"/>
    <property type="evidence" value="ECO:0007669"/>
    <property type="project" value="TreeGrafter"/>
</dbReference>
<gene>
    <name evidence="2" type="ORF">CBOVIS_LOCUS2725</name>
</gene>
<dbReference type="FunFam" id="3.30.1140.40:FF:000003">
    <property type="entry name" value="tctex1 domain-containing protein 2"/>
    <property type="match status" value="1"/>
</dbReference>
<proteinExistence type="inferred from homology"/>
<dbReference type="AlphaFoldDB" id="A0A8S1EI98"/>
<comment type="caution">
    <text evidence="2">The sequence shown here is derived from an EMBL/GenBank/DDBJ whole genome shotgun (WGS) entry which is preliminary data.</text>
</comment>
<dbReference type="Gene3D" id="3.30.1140.40">
    <property type="entry name" value="Tctex-1"/>
    <property type="match status" value="1"/>
</dbReference>
<evidence type="ECO:0000313" key="3">
    <source>
        <dbReference type="Proteomes" id="UP000494206"/>
    </source>
</evidence>
<dbReference type="OrthoDB" id="10260741at2759"/>
<reference evidence="2 3" key="1">
    <citation type="submission" date="2020-04" db="EMBL/GenBank/DDBJ databases">
        <authorList>
            <person name="Laetsch R D."/>
            <person name="Stevens L."/>
            <person name="Kumar S."/>
            <person name="Blaxter L. M."/>
        </authorList>
    </citation>
    <scope>NUCLEOTIDE SEQUENCE [LARGE SCALE GENOMIC DNA]</scope>
</reference>
<dbReference type="PANTHER" id="PTHR21255:SF7">
    <property type="entry name" value="DYNEIN LIGHT CHAIN TCTEX-TYPE PROTEIN 2B"/>
    <property type="match status" value="1"/>
</dbReference>
<name>A0A8S1EI98_9PELO</name>
<dbReference type="GO" id="GO:0005868">
    <property type="term" value="C:cytoplasmic dynein complex"/>
    <property type="evidence" value="ECO:0007669"/>
    <property type="project" value="TreeGrafter"/>
</dbReference>
<sequence length="122" mass="14110">MNHNDERNFVLRPTPEQKFRQAVVLPIIKETVHENLADQTFNSDTVEELSKTVAVSIRTKLVNLQYPRYKFVVQVYLSEQAGQGITTATQSIWDGDCDGYVHYRYTNNSIWCQAIVFAVFSY</sequence>
<accession>A0A8S1EI98</accession>
<evidence type="ECO:0000313" key="2">
    <source>
        <dbReference type="EMBL" id="CAB3399631.1"/>
    </source>
</evidence>
<evidence type="ECO:0000256" key="1">
    <source>
        <dbReference type="ARBA" id="ARBA00005361"/>
    </source>
</evidence>
<dbReference type="GO" id="GO:0045505">
    <property type="term" value="F:dynein intermediate chain binding"/>
    <property type="evidence" value="ECO:0007669"/>
    <property type="project" value="TreeGrafter"/>
</dbReference>
<dbReference type="PANTHER" id="PTHR21255">
    <property type="entry name" value="T-COMPLEX-ASSOCIATED-TESTIS-EXPRESSED 1/ DYNEIN LIGHT CHAIN"/>
    <property type="match status" value="1"/>
</dbReference>
<dbReference type="InterPro" id="IPR038586">
    <property type="entry name" value="Tctex-1-like_sf"/>
</dbReference>
<keyword evidence="3" id="KW-1185">Reference proteome</keyword>
<dbReference type="Pfam" id="PF03645">
    <property type="entry name" value="Tctex-1"/>
    <property type="match status" value="1"/>
</dbReference>